<accession>A0A1G4JUZ0</accession>
<dbReference type="AlphaFoldDB" id="A0A1G4JUZ0"/>
<feature type="transmembrane region" description="Helical" evidence="8">
    <location>
        <begin position="254"/>
        <end position="274"/>
    </location>
</feature>
<dbReference type="InterPro" id="IPR051629">
    <property type="entry name" value="Sulfite_efflux_TDT"/>
</dbReference>
<comment type="similarity">
    <text evidence="2">Belongs to the tellurite-resistance/dicarboxylate transporter (TDT) family.</text>
</comment>
<feature type="transmembrane region" description="Helical" evidence="8">
    <location>
        <begin position="223"/>
        <end position="242"/>
    </location>
</feature>
<dbReference type="Proteomes" id="UP000189911">
    <property type="component" value="Chromosome E"/>
</dbReference>
<feature type="transmembrane region" description="Helical" evidence="8">
    <location>
        <begin position="133"/>
        <end position="157"/>
    </location>
</feature>
<feature type="transmembrane region" description="Helical" evidence="8">
    <location>
        <begin position="21"/>
        <end position="39"/>
    </location>
</feature>
<evidence type="ECO:0000256" key="4">
    <source>
        <dbReference type="ARBA" id="ARBA00022475"/>
    </source>
</evidence>
<reference evidence="10" key="1">
    <citation type="submission" date="2016-03" db="EMBL/GenBank/DDBJ databases">
        <authorList>
            <person name="Devillers Hugo."/>
        </authorList>
    </citation>
    <scope>NUCLEOTIDE SEQUENCE [LARGE SCALE GENOMIC DNA]</scope>
</reference>
<keyword evidence="5 8" id="KW-0812">Transmembrane</keyword>
<feature type="transmembrane region" description="Helical" evidence="8">
    <location>
        <begin position="182"/>
        <end position="203"/>
    </location>
</feature>
<keyword evidence="7 8" id="KW-0472">Membrane</keyword>
<keyword evidence="3" id="KW-0813">Transport</keyword>
<feature type="transmembrane region" description="Helical" evidence="8">
    <location>
        <begin position="95"/>
        <end position="113"/>
    </location>
</feature>
<feature type="transmembrane region" description="Helical" evidence="8">
    <location>
        <begin position="386"/>
        <end position="412"/>
    </location>
</feature>
<dbReference type="Pfam" id="PF03595">
    <property type="entry name" value="SLAC1"/>
    <property type="match status" value="1"/>
</dbReference>
<keyword evidence="4" id="KW-1003">Cell membrane</keyword>
<dbReference type="PANTHER" id="PTHR31686">
    <property type="match status" value="1"/>
</dbReference>
<comment type="subcellular location">
    <subcellularLocation>
        <location evidence="1">Cell membrane</location>
        <topology evidence="1">Multi-pass membrane protein</topology>
    </subcellularLocation>
</comment>
<evidence type="ECO:0000313" key="10">
    <source>
        <dbReference type="Proteomes" id="UP000189911"/>
    </source>
</evidence>
<evidence type="ECO:0000256" key="6">
    <source>
        <dbReference type="ARBA" id="ARBA00022989"/>
    </source>
</evidence>
<feature type="transmembrane region" description="Helical" evidence="8">
    <location>
        <begin position="51"/>
        <end position="74"/>
    </location>
</feature>
<sequence>MSSRTKINTLKRNLVDEFGPFWFVTVMGTGISSCILHSFPYSARWLRICSYIMFAIACLLFISLLSALALNLAFRIHKRTLRDFAREYFFDNTHNVFWGTLPMGFITIINYIFQLAEREFKGKPVANHLVILVYVLWWVNAALSLSSAWGISFCLWLKHSRYWANEDADPVKKAMRQQLQSVLLLPVVPLVVLSSSSGIFTMSDLFLANTNRNVQLLTLGVTALIWFNALLLTVLILSTYTWNLYVNKIPPVRMIFTMFLVVGPMGQGSYGILLFTDNIKKYIEQYYPSVLADGEIHLISVAVQWSFKVCGIILGLLLISNGIFFTLLSFAAIISYANTLKTSNAGFRISDFHKGWWAITFPMGTMALGTNELFQQYNPYVQISAFRVVSAIYAVLCIGSTIICILGCIWLYHRPVLAFLSPQRGSQHGIPESDGSDSYVNSSQKVYIPQV</sequence>
<proteinExistence type="inferred from homology"/>
<organism evidence="9 10">
    <name type="scientific">Lachancea nothofagi CBS 11611</name>
    <dbReference type="NCBI Taxonomy" id="1266666"/>
    <lineage>
        <taxon>Eukaryota</taxon>
        <taxon>Fungi</taxon>
        <taxon>Dikarya</taxon>
        <taxon>Ascomycota</taxon>
        <taxon>Saccharomycotina</taxon>
        <taxon>Saccharomycetes</taxon>
        <taxon>Saccharomycetales</taxon>
        <taxon>Saccharomycetaceae</taxon>
        <taxon>Lachancea</taxon>
    </lineage>
</organism>
<evidence type="ECO:0000256" key="8">
    <source>
        <dbReference type="SAM" id="Phobius"/>
    </source>
</evidence>
<dbReference type="PANTHER" id="PTHR31686:SF1">
    <property type="entry name" value="SULFITE EFFLUX PUMP SSU1"/>
    <property type="match status" value="1"/>
</dbReference>
<dbReference type="PROSITE" id="PS51257">
    <property type="entry name" value="PROKAR_LIPOPROTEIN"/>
    <property type="match status" value="1"/>
</dbReference>
<evidence type="ECO:0000256" key="7">
    <source>
        <dbReference type="ARBA" id="ARBA00023136"/>
    </source>
</evidence>
<evidence type="ECO:0000256" key="5">
    <source>
        <dbReference type="ARBA" id="ARBA00022692"/>
    </source>
</evidence>
<evidence type="ECO:0000256" key="2">
    <source>
        <dbReference type="ARBA" id="ARBA00008566"/>
    </source>
</evidence>
<keyword evidence="6 8" id="KW-1133">Transmembrane helix</keyword>
<feature type="transmembrane region" description="Helical" evidence="8">
    <location>
        <begin position="356"/>
        <end position="374"/>
    </location>
</feature>
<protein>
    <submittedName>
        <fullName evidence="9">LANO_0E08218g1_1</fullName>
    </submittedName>
</protein>
<gene>
    <name evidence="9" type="ORF">LANO_0E08218G</name>
</gene>
<dbReference type="GO" id="GO:0005886">
    <property type="term" value="C:plasma membrane"/>
    <property type="evidence" value="ECO:0007669"/>
    <property type="project" value="UniProtKB-SubCell"/>
</dbReference>
<dbReference type="InterPro" id="IPR004695">
    <property type="entry name" value="SLAC1/Mae1/Ssu1/TehA"/>
</dbReference>
<feature type="transmembrane region" description="Helical" evidence="8">
    <location>
        <begin position="312"/>
        <end position="336"/>
    </location>
</feature>
<dbReference type="GO" id="GO:0000319">
    <property type="term" value="F:sulfite transmembrane transporter activity"/>
    <property type="evidence" value="ECO:0007669"/>
    <property type="project" value="TreeGrafter"/>
</dbReference>
<keyword evidence="10" id="KW-1185">Reference proteome</keyword>
<dbReference type="InterPro" id="IPR038665">
    <property type="entry name" value="Voltage-dep_anion_channel_sf"/>
</dbReference>
<dbReference type="CDD" id="cd09318">
    <property type="entry name" value="TDT_SSU1"/>
    <property type="match status" value="1"/>
</dbReference>
<evidence type="ECO:0000256" key="3">
    <source>
        <dbReference type="ARBA" id="ARBA00022448"/>
    </source>
</evidence>
<dbReference type="Gene3D" id="1.50.10.150">
    <property type="entry name" value="Voltage-dependent anion channel"/>
    <property type="match status" value="1"/>
</dbReference>
<name>A0A1G4JUZ0_9SACH</name>
<evidence type="ECO:0000256" key="1">
    <source>
        <dbReference type="ARBA" id="ARBA00004651"/>
    </source>
</evidence>
<dbReference type="OrthoDB" id="1099at2759"/>
<dbReference type="EMBL" id="LT598451">
    <property type="protein sequence ID" value="SCU94807.1"/>
    <property type="molecule type" value="Genomic_DNA"/>
</dbReference>
<evidence type="ECO:0000313" key="9">
    <source>
        <dbReference type="EMBL" id="SCU94807.1"/>
    </source>
</evidence>